<dbReference type="InterPro" id="IPR036390">
    <property type="entry name" value="WH_DNA-bd_sf"/>
</dbReference>
<dbReference type="PROSITE" id="PS52050">
    <property type="entry name" value="WYL"/>
    <property type="match status" value="1"/>
</dbReference>
<protein>
    <submittedName>
        <fullName evidence="4">Putative DNA-binding transcriptional regulator YafY</fullName>
    </submittedName>
</protein>
<dbReference type="EMBL" id="QPJW01000002">
    <property type="protein sequence ID" value="RCX21737.1"/>
    <property type="molecule type" value="Genomic_DNA"/>
</dbReference>
<dbReference type="Pfam" id="PF25583">
    <property type="entry name" value="WCX"/>
    <property type="match status" value="1"/>
</dbReference>
<dbReference type="PANTHER" id="PTHR34580">
    <property type="match status" value="1"/>
</dbReference>
<dbReference type="RefSeq" id="WP_114496283.1">
    <property type="nucleotide sequence ID" value="NZ_QPJW01000002.1"/>
</dbReference>
<dbReference type="GO" id="GO:0003677">
    <property type="term" value="F:DNA binding"/>
    <property type="evidence" value="ECO:0007669"/>
    <property type="project" value="UniProtKB-KW"/>
</dbReference>
<gene>
    <name evidence="4" type="ORF">DFP94_102494</name>
</gene>
<feature type="domain" description="WYL" evidence="2">
    <location>
        <begin position="138"/>
        <end position="203"/>
    </location>
</feature>
<dbReference type="InterPro" id="IPR057727">
    <property type="entry name" value="WCX_dom"/>
</dbReference>
<evidence type="ECO:0000313" key="5">
    <source>
        <dbReference type="Proteomes" id="UP000253090"/>
    </source>
</evidence>
<comment type="caution">
    <text evidence="4">The sequence shown here is derived from an EMBL/GenBank/DDBJ whole genome shotgun (WGS) entry which is preliminary data.</text>
</comment>
<dbReference type="Proteomes" id="UP000253090">
    <property type="component" value="Unassembled WGS sequence"/>
</dbReference>
<dbReference type="PIRSF" id="PIRSF016838">
    <property type="entry name" value="PafC"/>
    <property type="match status" value="1"/>
</dbReference>
<dbReference type="PANTHER" id="PTHR34580:SF1">
    <property type="entry name" value="PROTEIN PAFC"/>
    <property type="match status" value="1"/>
</dbReference>
<proteinExistence type="predicted"/>
<keyword evidence="4" id="KW-0238">DNA-binding</keyword>
<dbReference type="InterPro" id="IPR036388">
    <property type="entry name" value="WH-like_DNA-bd_sf"/>
</dbReference>
<dbReference type="Pfam" id="PF08279">
    <property type="entry name" value="HTH_11"/>
    <property type="match status" value="1"/>
</dbReference>
<dbReference type="InterPro" id="IPR026881">
    <property type="entry name" value="WYL_dom"/>
</dbReference>
<dbReference type="InterPro" id="IPR028349">
    <property type="entry name" value="PafC-like"/>
</dbReference>
<evidence type="ECO:0000313" key="4">
    <source>
        <dbReference type="EMBL" id="RCX21737.1"/>
    </source>
</evidence>
<reference evidence="4 5" key="1">
    <citation type="submission" date="2018-07" db="EMBL/GenBank/DDBJ databases">
        <title>Genomic Encyclopedia of Type Strains, Phase III (KMG-III): the genomes of soil and plant-associated and newly described type strains.</title>
        <authorList>
            <person name="Whitman W."/>
        </authorList>
    </citation>
    <scope>NUCLEOTIDE SEQUENCE [LARGE SCALE GENOMIC DNA]</scope>
    <source>
        <strain evidence="4 5">CECT 8333</strain>
    </source>
</reference>
<dbReference type="InterPro" id="IPR051534">
    <property type="entry name" value="CBASS_pafABC_assoc_protein"/>
</dbReference>
<evidence type="ECO:0000259" key="1">
    <source>
        <dbReference type="Pfam" id="PF08279"/>
    </source>
</evidence>
<organism evidence="4 5">
    <name type="scientific">Fontibacillus phaseoli</name>
    <dbReference type="NCBI Taxonomy" id="1416533"/>
    <lineage>
        <taxon>Bacteria</taxon>
        <taxon>Bacillati</taxon>
        <taxon>Bacillota</taxon>
        <taxon>Bacilli</taxon>
        <taxon>Bacillales</taxon>
        <taxon>Paenibacillaceae</taxon>
        <taxon>Fontibacillus</taxon>
    </lineage>
</organism>
<evidence type="ECO:0000259" key="2">
    <source>
        <dbReference type="Pfam" id="PF13280"/>
    </source>
</evidence>
<dbReference type="Gene3D" id="1.10.10.10">
    <property type="entry name" value="Winged helix-like DNA-binding domain superfamily/Winged helix DNA-binding domain"/>
    <property type="match status" value="1"/>
</dbReference>
<dbReference type="SUPFAM" id="SSF46785">
    <property type="entry name" value="Winged helix' DNA-binding domain"/>
    <property type="match status" value="1"/>
</dbReference>
<dbReference type="Pfam" id="PF13280">
    <property type="entry name" value="WYL"/>
    <property type="match status" value="1"/>
</dbReference>
<sequence length="317" mass="36557">MKRMDRMMAIVMALQQRAETAQTLADKLEVSKRTVLRDMQALSEMGVPLYAVPGPGGGYRLMEGYRLPPLQLTPDEALTLLMSLDGMTKYSDGPFQQARWTVADKIRSALPEQTLGEIAPWLAHIGLEVPDRRTRTPYLNALMKYAADGAWLHVLYRSQNYRRYLDVRPARIYAAHGFWYCEAYSHQHEETRTFRVDRIEELEELAPKEAVGFEAMTAARPKREEDDNGSPNQTIRILAKLTYRGALLAEQDPDIGHLVRQTEDEGWEVDFDCPSSEWKWAIDFFFRLGLDAEVLEPRLLRDLLRKRAMGLMERYDT</sequence>
<dbReference type="AlphaFoldDB" id="A0A369BMQ2"/>
<dbReference type="OrthoDB" id="9815009at2"/>
<feature type="domain" description="Helix-turn-helix type 11" evidence="1">
    <location>
        <begin position="7"/>
        <end position="60"/>
    </location>
</feature>
<feature type="domain" description="WCX" evidence="3">
    <location>
        <begin position="241"/>
        <end position="310"/>
    </location>
</feature>
<accession>A0A369BMQ2</accession>
<keyword evidence="5" id="KW-1185">Reference proteome</keyword>
<dbReference type="InterPro" id="IPR013196">
    <property type="entry name" value="HTH_11"/>
</dbReference>
<evidence type="ECO:0000259" key="3">
    <source>
        <dbReference type="Pfam" id="PF25583"/>
    </source>
</evidence>
<name>A0A369BMQ2_9BACL</name>